<name>A0A0D9YT63_9ORYZ</name>
<reference evidence="1" key="1">
    <citation type="submission" date="2015-04" db="UniProtKB">
        <authorList>
            <consortium name="EnsemblPlants"/>
        </authorList>
    </citation>
    <scope>IDENTIFICATION</scope>
</reference>
<sequence>MSCNLSGLTQTFRIKFTVASNNVLRPLTVRDVARNLASPARICVCVTLEHGALFGCSPPIWETSYLVENEGACCRSLRCGGRSLARHLAPVLESSILSGSGEEGEKLEDGMKRNATAYDEATAEVTVVGRAAAAVAWAAASPSRGYRAASFVVGIRMRKNSMAQKKGLAGQGRHQLDVMRIWQWQPHTRPVQAGGDGDDHVCAMQCKPMCRYAIVVQRAAASPSFSPPTGSLETGHRRVHVAAPAPPRATDRPVLAANAFHHSWTVKAMLHIISLICSSEIHVLFVYLCPVRRWKDITKPKTMLCKRIPPYTPHGLCELPSDSIMFVGSKVRALLLLCFIR</sequence>
<evidence type="ECO:0000313" key="2">
    <source>
        <dbReference type="Proteomes" id="UP000026961"/>
    </source>
</evidence>
<protein>
    <submittedName>
        <fullName evidence="1">Uncharacterized protein</fullName>
    </submittedName>
</protein>
<accession>A0A0D9YT63</accession>
<dbReference type="Gramene" id="OGLUM02G19410.1">
    <property type="protein sequence ID" value="OGLUM02G19410.1"/>
    <property type="gene ID" value="OGLUM02G19410"/>
</dbReference>
<dbReference type="AlphaFoldDB" id="A0A0D9YT63"/>
<organism evidence="1">
    <name type="scientific">Oryza glumipatula</name>
    <dbReference type="NCBI Taxonomy" id="40148"/>
    <lineage>
        <taxon>Eukaryota</taxon>
        <taxon>Viridiplantae</taxon>
        <taxon>Streptophyta</taxon>
        <taxon>Embryophyta</taxon>
        <taxon>Tracheophyta</taxon>
        <taxon>Spermatophyta</taxon>
        <taxon>Magnoliopsida</taxon>
        <taxon>Liliopsida</taxon>
        <taxon>Poales</taxon>
        <taxon>Poaceae</taxon>
        <taxon>BOP clade</taxon>
        <taxon>Oryzoideae</taxon>
        <taxon>Oryzeae</taxon>
        <taxon>Oryzinae</taxon>
        <taxon>Oryza</taxon>
    </lineage>
</organism>
<reference evidence="1" key="2">
    <citation type="submission" date="2018-05" db="EMBL/GenBank/DDBJ databases">
        <title>OgluRS3 (Oryza glumaepatula Reference Sequence Version 3).</title>
        <authorList>
            <person name="Zhang J."/>
            <person name="Kudrna D."/>
            <person name="Lee S."/>
            <person name="Talag J."/>
            <person name="Welchert J."/>
            <person name="Wing R.A."/>
        </authorList>
    </citation>
    <scope>NUCLEOTIDE SEQUENCE [LARGE SCALE GENOMIC DNA]</scope>
</reference>
<proteinExistence type="predicted"/>
<keyword evidence="2" id="KW-1185">Reference proteome</keyword>
<dbReference type="EnsemblPlants" id="OGLUM02G19410.1">
    <property type="protein sequence ID" value="OGLUM02G19410.1"/>
    <property type="gene ID" value="OGLUM02G19410"/>
</dbReference>
<dbReference type="HOGENOM" id="CLU_814763_0_0_1"/>
<dbReference type="Proteomes" id="UP000026961">
    <property type="component" value="Chromosome 2"/>
</dbReference>
<evidence type="ECO:0000313" key="1">
    <source>
        <dbReference type="EnsemblPlants" id="OGLUM02G19410.1"/>
    </source>
</evidence>